<dbReference type="SMART" id="SM00342">
    <property type="entry name" value="HTH_ARAC"/>
    <property type="match status" value="1"/>
</dbReference>
<dbReference type="AlphaFoldDB" id="A0A1I1U412"/>
<dbReference type="Gene3D" id="2.60.120.10">
    <property type="entry name" value="Jelly Rolls"/>
    <property type="match status" value="1"/>
</dbReference>
<evidence type="ECO:0000256" key="3">
    <source>
        <dbReference type="ARBA" id="ARBA00023163"/>
    </source>
</evidence>
<name>A0A1I1U412_9BACL</name>
<dbReference type="InterPro" id="IPR037923">
    <property type="entry name" value="HTH-like"/>
</dbReference>
<dbReference type="GO" id="GO:0003700">
    <property type="term" value="F:DNA-binding transcription factor activity"/>
    <property type="evidence" value="ECO:0007669"/>
    <property type="project" value="InterPro"/>
</dbReference>
<dbReference type="InterPro" id="IPR003313">
    <property type="entry name" value="AraC-bd"/>
</dbReference>
<gene>
    <name evidence="5" type="ORF">SAMN05216378_0854</name>
</gene>
<dbReference type="PROSITE" id="PS00041">
    <property type="entry name" value="HTH_ARAC_FAMILY_1"/>
    <property type="match status" value="1"/>
</dbReference>
<reference evidence="6" key="1">
    <citation type="submission" date="2016-10" db="EMBL/GenBank/DDBJ databases">
        <authorList>
            <person name="Varghese N."/>
            <person name="Submissions S."/>
        </authorList>
    </citation>
    <scope>NUCLEOTIDE SEQUENCE [LARGE SCALE GENOMIC DNA]</scope>
    <source>
        <strain evidence="6">CGMCC 1.10784</strain>
    </source>
</reference>
<dbReference type="SUPFAM" id="SSF46689">
    <property type="entry name" value="Homeodomain-like"/>
    <property type="match status" value="2"/>
</dbReference>
<evidence type="ECO:0000259" key="4">
    <source>
        <dbReference type="PROSITE" id="PS01124"/>
    </source>
</evidence>
<keyword evidence="2" id="KW-0238">DNA-binding</keyword>
<dbReference type="Gene3D" id="1.10.10.60">
    <property type="entry name" value="Homeodomain-like"/>
    <property type="match status" value="2"/>
</dbReference>
<dbReference type="InterPro" id="IPR014710">
    <property type="entry name" value="RmlC-like_jellyroll"/>
</dbReference>
<dbReference type="PROSITE" id="PS01124">
    <property type="entry name" value="HTH_ARAC_FAMILY_2"/>
    <property type="match status" value="1"/>
</dbReference>
<dbReference type="GO" id="GO:0043565">
    <property type="term" value="F:sequence-specific DNA binding"/>
    <property type="evidence" value="ECO:0007669"/>
    <property type="project" value="InterPro"/>
</dbReference>
<keyword evidence="3" id="KW-0804">Transcription</keyword>
<dbReference type="STRING" id="1045775.SAMN05216378_0854"/>
<keyword evidence="1" id="KW-0805">Transcription regulation</keyword>
<protein>
    <submittedName>
        <fullName evidence="5">AraC-like ligand binding domain-containing protein</fullName>
    </submittedName>
</protein>
<evidence type="ECO:0000256" key="2">
    <source>
        <dbReference type="ARBA" id="ARBA00023125"/>
    </source>
</evidence>
<dbReference type="InterPro" id="IPR018060">
    <property type="entry name" value="HTH_AraC"/>
</dbReference>
<dbReference type="InterPro" id="IPR009057">
    <property type="entry name" value="Homeodomain-like_sf"/>
</dbReference>
<dbReference type="InterPro" id="IPR018062">
    <property type="entry name" value="HTH_AraC-typ_CS"/>
</dbReference>
<feature type="domain" description="HTH araC/xylS-type" evidence="4">
    <location>
        <begin position="186"/>
        <end position="285"/>
    </location>
</feature>
<dbReference type="Pfam" id="PF02311">
    <property type="entry name" value="AraC_binding"/>
    <property type="match status" value="1"/>
</dbReference>
<dbReference type="OrthoDB" id="8737373at2"/>
<dbReference type="Pfam" id="PF12833">
    <property type="entry name" value="HTH_18"/>
    <property type="match status" value="1"/>
</dbReference>
<dbReference type="PANTHER" id="PTHR43280:SF34">
    <property type="entry name" value="ARAC-FAMILY TRANSCRIPTIONAL REGULATOR"/>
    <property type="match status" value="1"/>
</dbReference>
<dbReference type="SUPFAM" id="SSF51215">
    <property type="entry name" value="Regulatory protein AraC"/>
    <property type="match status" value="1"/>
</dbReference>
<dbReference type="Proteomes" id="UP000198855">
    <property type="component" value="Unassembled WGS sequence"/>
</dbReference>
<accession>A0A1I1U412</accession>
<proteinExistence type="predicted"/>
<keyword evidence="6" id="KW-1185">Reference proteome</keyword>
<sequence>MQALHKRFEDSDKFPFSLVYQDTKSPQSELPDHLHDWYEIVYVYSGKGTFFINHSFYEMNPGDVFLIPGNTVHRAFPDELTPVTSSAIFFAPRLIQPMEFGESYSLLRCFEQARKSKSYKLEPSQDEHMIFSRIIDVMNEEWMNELPNYRAAIVVRLYDFLVTLNRMGLPEMEQQRSSSTEPSWIRSILNDIEANIGVSEMSLSDLSAKAAVTYAHFSRVFKQYTGMNVSEYILIKKIMLAKEKLMLTDDTISTICLACGFESESYFYKKFKLITGMTPVAYRRSCR</sequence>
<dbReference type="EMBL" id="FOMT01000001">
    <property type="protein sequence ID" value="SFD65499.1"/>
    <property type="molecule type" value="Genomic_DNA"/>
</dbReference>
<dbReference type="RefSeq" id="WP_091181361.1">
    <property type="nucleotide sequence ID" value="NZ_FOMT01000001.1"/>
</dbReference>
<organism evidence="5 6">
    <name type="scientific">Paenibacillus catalpae</name>
    <dbReference type="NCBI Taxonomy" id="1045775"/>
    <lineage>
        <taxon>Bacteria</taxon>
        <taxon>Bacillati</taxon>
        <taxon>Bacillota</taxon>
        <taxon>Bacilli</taxon>
        <taxon>Bacillales</taxon>
        <taxon>Paenibacillaceae</taxon>
        <taxon>Paenibacillus</taxon>
    </lineage>
</organism>
<dbReference type="PANTHER" id="PTHR43280">
    <property type="entry name" value="ARAC-FAMILY TRANSCRIPTIONAL REGULATOR"/>
    <property type="match status" value="1"/>
</dbReference>
<evidence type="ECO:0000313" key="5">
    <source>
        <dbReference type="EMBL" id="SFD65499.1"/>
    </source>
</evidence>
<evidence type="ECO:0000256" key="1">
    <source>
        <dbReference type="ARBA" id="ARBA00023015"/>
    </source>
</evidence>
<evidence type="ECO:0000313" key="6">
    <source>
        <dbReference type="Proteomes" id="UP000198855"/>
    </source>
</evidence>